<feature type="transmembrane region" description="Helical" evidence="6">
    <location>
        <begin position="365"/>
        <end position="385"/>
    </location>
</feature>
<dbReference type="RefSeq" id="WP_239678772.1">
    <property type="nucleotide sequence ID" value="NZ_CP070499.1"/>
</dbReference>
<dbReference type="Proteomes" id="UP000662857">
    <property type="component" value="Chromosome"/>
</dbReference>
<evidence type="ECO:0000256" key="5">
    <source>
        <dbReference type="ARBA" id="ARBA00023136"/>
    </source>
</evidence>
<feature type="domain" description="Major facilitator superfamily (MFS) profile" evidence="7">
    <location>
        <begin position="21"/>
        <end position="414"/>
    </location>
</feature>
<feature type="transmembrane region" description="Helical" evidence="6">
    <location>
        <begin position="391"/>
        <end position="411"/>
    </location>
</feature>
<proteinExistence type="predicted"/>
<dbReference type="SUPFAM" id="SSF103473">
    <property type="entry name" value="MFS general substrate transporter"/>
    <property type="match status" value="1"/>
</dbReference>
<keyword evidence="9" id="KW-1185">Reference proteome</keyword>
<dbReference type="InterPro" id="IPR036259">
    <property type="entry name" value="MFS_trans_sf"/>
</dbReference>
<dbReference type="Gene3D" id="1.20.1250.20">
    <property type="entry name" value="MFS general substrate transporter like domains"/>
    <property type="match status" value="1"/>
</dbReference>
<organism evidence="8 9">
    <name type="scientific">Natronosporangium hydrolyticum</name>
    <dbReference type="NCBI Taxonomy" id="2811111"/>
    <lineage>
        <taxon>Bacteria</taxon>
        <taxon>Bacillati</taxon>
        <taxon>Actinomycetota</taxon>
        <taxon>Actinomycetes</taxon>
        <taxon>Micromonosporales</taxon>
        <taxon>Micromonosporaceae</taxon>
        <taxon>Natronosporangium</taxon>
    </lineage>
</organism>
<keyword evidence="5 6" id="KW-0472">Membrane</keyword>
<keyword evidence="2" id="KW-0813">Transport</keyword>
<comment type="subcellular location">
    <subcellularLocation>
        <location evidence="1">Cell membrane</location>
        <topology evidence="1">Multi-pass membrane protein</topology>
    </subcellularLocation>
</comment>
<sequence length="417" mass="42374">MTGSTAVTPTVAPAGPTRPALRWGLAVLCLTQITSWGVLYYAFPVMLQTIVADTGWSTTMVTGAFSAGLGVSALVGIPVGRLLDRYGPGPVMTAGSVVGVVAVVGIALAQGPWWFLGGWLLAGAAQAALLYPPAFAALTRWFWPRHVRALTIVTLAGGLASTVFAPVTAALLDHGSWRWAYLILAATLATVTIPLHLALLRIPWPEPKPEPSTVSRDPADPGRGGDRAVLTSPGFLVLAGAFGVAGFGFFVALVFLVPLLTDQGFSTTTAAWALGLSGAGQLLGRIGYGWLVRRTSVRARTVGILAAGGVTTAAVAVAPGPAALVIAVAVLAGAARGLFTLLSATAVSDRWGSHRFGSRNGVFHAPLTAAMATAPLVGAVAAGWLGSYGAVFVALAVVMLLAAAVSVLVSATGSVGR</sequence>
<reference evidence="8" key="1">
    <citation type="submission" date="2021-02" db="EMBL/GenBank/DDBJ databases">
        <title>Natrosporangium hydrolyticum gen. nov., sp. nov, a haloalkaliphilic actinobacterium from a soda solonchak soil.</title>
        <authorList>
            <person name="Sorokin D.Y."/>
            <person name="Khijniak T.V."/>
            <person name="Zakharycheva A.P."/>
            <person name="Boueva O.V."/>
            <person name="Ariskina E.V."/>
            <person name="Hahnke R.L."/>
            <person name="Bunk B."/>
            <person name="Sproer C."/>
            <person name="Schumann P."/>
            <person name="Evtushenko L.I."/>
            <person name="Kublanov I.V."/>
        </authorList>
    </citation>
    <scope>NUCLEOTIDE SEQUENCE</scope>
    <source>
        <strain evidence="8">DSM 106523</strain>
    </source>
</reference>
<evidence type="ECO:0000256" key="1">
    <source>
        <dbReference type="ARBA" id="ARBA00004651"/>
    </source>
</evidence>
<feature type="transmembrane region" description="Helical" evidence="6">
    <location>
        <begin position="300"/>
        <end position="318"/>
    </location>
</feature>
<dbReference type="InterPro" id="IPR020846">
    <property type="entry name" value="MFS_dom"/>
</dbReference>
<dbReference type="PANTHER" id="PTHR43385">
    <property type="entry name" value="RIBOFLAVIN TRANSPORTER RIBJ"/>
    <property type="match status" value="1"/>
</dbReference>
<evidence type="ECO:0000256" key="6">
    <source>
        <dbReference type="SAM" id="Phobius"/>
    </source>
</evidence>
<dbReference type="PROSITE" id="PS50850">
    <property type="entry name" value="MFS"/>
    <property type="match status" value="1"/>
</dbReference>
<feature type="transmembrane region" description="Helical" evidence="6">
    <location>
        <begin position="178"/>
        <end position="200"/>
    </location>
</feature>
<gene>
    <name evidence="8" type="ORF">JQS43_09880</name>
</gene>
<protein>
    <submittedName>
        <fullName evidence="8">MFS transporter</fullName>
    </submittedName>
</protein>
<feature type="transmembrane region" description="Helical" evidence="6">
    <location>
        <begin position="235"/>
        <end position="257"/>
    </location>
</feature>
<dbReference type="Pfam" id="PF07690">
    <property type="entry name" value="MFS_1"/>
    <property type="match status" value="1"/>
</dbReference>
<dbReference type="PANTHER" id="PTHR43385:SF1">
    <property type="entry name" value="RIBOFLAVIN TRANSPORTER RIBJ"/>
    <property type="match status" value="1"/>
</dbReference>
<evidence type="ECO:0000256" key="4">
    <source>
        <dbReference type="ARBA" id="ARBA00022989"/>
    </source>
</evidence>
<feature type="transmembrane region" description="Helical" evidence="6">
    <location>
        <begin position="116"/>
        <end position="138"/>
    </location>
</feature>
<dbReference type="GO" id="GO:0005886">
    <property type="term" value="C:plasma membrane"/>
    <property type="evidence" value="ECO:0007669"/>
    <property type="project" value="UniProtKB-SubCell"/>
</dbReference>
<evidence type="ECO:0000256" key="3">
    <source>
        <dbReference type="ARBA" id="ARBA00022692"/>
    </source>
</evidence>
<evidence type="ECO:0000259" key="7">
    <source>
        <dbReference type="PROSITE" id="PS50850"/>
    </source>
</evidence>
<evidence type="ECO:0000313" key="9">
    <source>
        <dbReference type="Proteomes" id="UP000662857"/>
    </source>
</evidence>
<dbReference type="GO" id="GO:0022857">
    <property type="term" value="F:transmembrane transporter activity"/>
    <property type="evidence" value="ECO:0007669"/>
    <property type="project" value="InterPro"/>
</dbReference>
<dbReference type="CDD" id="cd17355">
    <property type="entry name" value="MFS_YcxA_like"/>
    <property type="match status" value="1"/>
</dbReference>
<keyword evidence="4 6" id="KW-1133">Transmembrane helix</keyword>
<evidence type="ECO:0000313" key="8">
    <source>
        <dbReference type="EMBL" id="QSB16549.1"/>
    </source>
</evidence>
<feature type="transmembrane region" description="Helical" evidence="6">
    <location>
        <begin position="23"/>
        <end position="43"/>
    </location>
</feature>
<feature type="transmembrane region" description="Helical" evidence="6">
    <location>
        <begin position="55"/>
        <end position="79"/>
    </location>
</feature>
<name>A0A895YM39_9ACTN</name>
<evidence type="ECO:0000256" key="2">
    <source>
        <dbReference type="ARBA" id="ARBA00022448"/>
    </source>
</evidence>
<accession>A0A895YM39</accession>
<keyword evidence="3 6" id="KW-0812">Transmembrane</keyword>
<feature type="transmembrane region" description="Helical" evidence="6">
    <location>
        <begin position="269"/>
        <end position="288"/>
    </location>
</feature>
<feature type="transmembrane region" description="Helical" evidence="6">
    <location>
        <begin position="324"/>
        <end position="344"/>
    </location>
</feature>
<feature type="transmembrane region" description="Helical" evidence="6">
    <location>
        <begin position="91"/>
        <end position="110"/>
    </location>
</feature>
<feature type="transmembrane region" description="Helical" evidence="6">
    <location>
        <begin position="150"/>
        <end position="172"/>
    </location>
</feature>
<dbReference type="KEGG" id="nhy:JQS43_09880"/>
<dbReference type="AlphaFoldDB" id="A0A895YM39"/>
<dbReference type="InterPro" id="IPR052983">
    <property type="entry name" value="MFS_Riboflavin_Transporter"/>
</dbReference>
<dbReference type="EMBL" id="CP070499">
    <property type="protein sequence ID" value="QSB16549.1"/>
    <property type="molecule type" value="Genomic_DNA"/>
</dbReference>
<dbReference type="InterPro" id="IPR011701">
    <property type="entry name" value="MFS"/>
</dbReference>